<organism evidence="2 3">
    <name type="scientific">Nonomuraea endophytica</name>
    <dbReference type="NCBI Taxonomy" id="714136"/>
    <lineage>
        <taxon>Bacteria</taxon>
        <taxon>Bacillati</taxon>
        <taxon>Actinomycetota</taxon>
        <taxon>Actinomycetes</taxon>
        <taxon>Streptosporangiales</taxon>
        <taxon>Streptosporangiaceae</taxon>
        <taxon>Nonomuraea</taxon>
    </lineage>
</organism>
<feature type="domain" description="VOC" evidence="1">
    <location>
        <begin position="5"/>
        <end position="117"/>
    </location>
</feature>
<dbReference type="InterPro" id="IPR029068">
    <property type="entry name" value="Glyas_Bleomycin-R_OHBP_Dase"/>
</dbReference>
<proteinExistence type="predicted"/>
<dbReference type="InterPro" id="IPR041581">
    <property type="entry name" value="Glyoxalase_6"/>
</dbReference>
<evidence type="ECO:0000313" key="2">
    <source>
        <dbReference type="EMBL" id="MBB5077002.1"/>
    </source>
</evidence>
<dbReference type="GO" id="GO:0016829">
    <property type="term" value="F:lyase activity"/>
    <property type="evidence" value="ECO:0007669"/>
    <property type="project" value="UniProtKB-KW"/>
</dbReference>
<dbReference type="CDD" id="cd06587">
    <property type="entry name" value="VOC"/>
    <property type="match status" value="1"/>
</dbReference>
<dbReference type="SUPFAM" id="SSF54593">
    <property type="entry name" value="Glyoxalase/Bleomycin resistance protein/Dihydroxybiphenyl dioxygenase"/>
    <property type="match status" value="1"/>
</dbReference>
<sequence length="128" mass="14150">MTSPVLDSMLLASTDPVRLSEWYAAALEPAETADLGDYRYLRFGTFGVLFDRRADVSGKNPEPARMILNFQVDDAREVTARMEGLGVTWLAPLEDRDGSLFATAIDPDGNYVQVIQLSPEHRAEMGAK</sequence>
<accession>A0A7W8A002</accession>
<protein>
    <submittedName>
        <fullName evidence="2">Putative enzyme related to lactoylglutathione lyase</fullName>
    </submittedName>
</protein>
<dbReference type="EMBL" id="JACHIN010000003">
    <property type="protein sequence ID" value="MBB5077002.1"/>
    <property type="molecule type" value="Genomic_DNA"/>
</dbReference>
<gene>
    <name evidence="2" type="ORF">HNR40_002475</name>
</gene>
<dbReference type="InterPro" id="IPR037523">
    <property type="entry name" value="VOC_core"/>
</dbReference>
<comment type="caution">
    <text evidence="2">The sequence shown here is derived from an EMBL/GenBank/DDBJ whole genome shotgun (WGS) entry which is preliminary data.</text>
</comment>
<dbReference type="RefSeq" id="WP_184960612.1">
    <property type="nucleotide sequence ID" value="NZ_JACHIN010000003.1"/>
</dbReference>
<dbReference type="Proteomes" id="UP000568380">
    <property type="component" value="Unassembled WGS sequence"/>
</dbReference>
<dbReference type="Gene3D" id="3.10.180.10">
    <property type="entry name" value="2,3-Dihydroxybiphenyl 1,2-Dioxygenase, domain 1"/>
    <property type="match status" value="1"/>
</dbReference>
<evidence type="ECO:0000313" key="3">
    <source>
        <dbReference type="Proteomes" id="UP000568380"/>
    </source>
</evidence>
<evidence type="ECO:0000259" key="1">
    <source>
        <dbReference type="PROSITE" id="PS51819"/>
    </source>
</evidence>
<keyword evidence="2" id="KW-0456">Lyase</keyword>
<dbReference type="PROSITE" id="PS51819">
    <property type="entry name" value="VOC"/>
    <property type="match status" value="1"/>
</dbReference>
<keyword evidence="3" id="KW-1185">Reference proteome</keyword>
<dbReference type="Pfam" id="PF18029">
    <property type="entry name" value="Glyoxalase_6"/>
    <property type="match status" value="1"/>
</dbReference>
<reference evidence="2 3" key="1">
    <citation type="submission" date="2020-08" db="EMBL/GenBank/DDBJ databases">
        <title>Genomic Encyclopedia of Type Strains, Phase IV (KMG-IV): sequencing the most valuable type-strain genomes for metagenomic binning, comparative biology and taxonomic classification.</title>
        <authorList>
            <person name="Goeker M."/>
        </authorList>
    </citation>
    <scope>NUCLEOTIDE SEQUENCE [LARGE SCALE GENOMIC DNA]</scope>
    <source>
        <strain evidence="2 3">DSM 45385</strain>
    </source>
</reference>
<name>A0A7W8A002_9ACTN</name>
<dbReference type="AlphaFoldDB" id="A0A7W8A002"/>